<proteinExistence type="predicted"/>
<keyword evidence="1" id="KW-0969">Cilium</keyword>
<dbReference type="EMBL" id="WUBI01000004">
    <property type="protein sequence ID" value="MWV46603.1"/>
    <property type="molecule type" value="Genomic_DNA"/>
</dbReference>
<dbReference type="RefSeq" id="WP_160500303.1">
    <property type="nucleotide sequence ID" value="NZ_WUBI01000004.1"/>
</dbReference>
<sequence>MNLANCPRCGRLFAANFKDMCPNCIKEIEHEYEKCVQYLREEKGATIQELSEATEVSIKQITRFIREGRISVMNAPNLMYPCEVCGNLIRDGHMCDSCRSRLTKELNQAMHEEANKDSGTKKQGDATYRAVDKFHK</sequence>
<dbReference type="AlphaFoldDB" id="A0A7X3IN51"/>
<reference evidence="1 2" key="1">
    <citation type="submission" date="2019-12" db="EMBL/GenBank/DDBJ databases">
        <title>Paenibacillus sp. nov., an endophytic bacterium isolated from the stem of Dendrobium.</title>
        <authorList>
            <person name="Zhao R."/>
        </authorList>
    </citation>
    <scope>NUCLEOTIDE SEQUENCE [LARGE SCALE GENOMIC DNA]</scope>
    <source>
        <strain evidence="1 2">HJL G12</strain>
    </source>
</reference>
<dbReference type="InterPro" id="IPR022258">
    <property type="entry name" value="Flagellar_operon_YvyF"/>
</dbReference>
<accession>A0A7X3IN51</accession>
<gene>
    <name evidence="1" type="ORF">GRF59_23630</name>
</gene>
<keyword evidence="1" id="KW-0966">Cell projection</keyword>
<evidence type="ECO:0000313" key="2">
    <source>
        <dbReference type="Proteomes" id="UP000460318"/>
    </source>
</evidence>
<comment type="caution">
    <text evidence="1">The sequence shown here is derived from an EMBL/GenBank/DDBJ whole genome shotgun (WGS) entry which is preliminary data.</text>
</comment>
<dbReference type="Proteomes" id="UP000460318">
    <property type="component" value="Unassembled WGS sequence"/>
</dbReference>
<keyword evidence="1" id="KW-0282">Flagellum</keyword>
<protein>
    <submittedName>
        <fullName evidence="1">Flagellar protein</fullName>
    </submittedName>
</protein>
<organism evidence="1 2">
    <name type="scientific">Paenibacillus dendrobii</name>
    <dbReference type="NCBI Taxonomy" id="2691084"/>
    <lineage>
        <taxon>Bacteria</taxon>
        <taxon>Bacillati</taxon>
        <taxon>Bacillota</taxon>
        <taxon>Bacilli</taxon>
        <taxon>Bacillales</taxon>
        <taxon>Paenibacillaceae</taxon>
        <taxon>Paenibacillus</taxon>
    </lineage>
</organism>
<dbReference type="NCBIfam" id="TIGR03826">
    <property type="entry name" value="YvyF"/>
    <property type="match status" value="1"/>
</dbReference>
<keyword evidence="2" id="KW-1185">Reference proteome</keyword>
<evidence type="ECO:0000313" key="1">
    <source>
        <dbReference type="EMBL" id="MWV46603.1"/>
    </source>
</evidence>
<name>A0A7X3IN51_9BACL</name>